<comment type="caution">
    <text evidence="1">The sequence shown here is derived from an EMBL/GenBank/DDBJ whole genome shotgun (WGS) entry which is preliminary data.</text>
</comment>
<evidence type="ECO:0000313" key="1">
    <source>
        <dbReference type="EMBL" id="KAL0634118.1"/>
    </source>
</evidence>
<proteinExistence type="predicted"/>
<evidence type="ECO:0000313" key="2">
    <source>
        <dbReference type="Proteomes" id="UP001447188"/>
    </source>
</evidence>
<organism evidence="1 2">
    <name type="scientific">Discina gigas</name>
    <dbReference type="NCBI Taxonomy" id="1032678"/>
    <lineage>
        <taxon>Eukaryota</taxon>
        <taxon>Fungi</taxon>
        <taxon>Dikarya</taxon>
        <taxon>Ascomycota</taxon>
        <taxon>Pezizomycotina</taxon>
        <taxon>Pezizomycetes</taxon>
        <taxon>Pezizales</taxon>
        <taxon>Discinaceae</taxon>
        <taxon>Discina</taxon>
    </lineage>
</organism>
<dbReference type="Proteomes" id="UP001447188">
    <property type="component" value="Unassembled WGS sequence"/>
</dbReference>
<dbReference type="EMBL" id="JBBBZM010000104">
    <property type="protein sequence ID" value="KAL0634118.1"/>
    <property type="molecule type" value="Genomic_DNA"/>
</dbReference>
<keyword evidence="2" id="KW-1185">Reference proteome</keyword>
<protein>
    <submittedName>
        <fullName evidence="1">Uncharacterized protein</fullName>
    </submittedName>
</protein>
<reference evidence="1 2" key="1">
    <citation type="submission" date="2024-02" db="EMBL/GenBank/DDBJ databases">
        <title>Discinaceae phylogenomics.</title>
        <authorList>
            <person name="Dirks A.C."/>
            <person name="James T.Y."/>
        </authorList>
    </citation>
    <scope>NUCLEOTIDE SEQUENCE [LARGE SCALE GENOMIC DNA]</scope>
    <source>
        <strain evidence="1 2">ACD0624</strain>
    </source>
</reference>
<sequence length="99" mass="10739">MSPPRTPEPKSPEPTNYVNRVFIEPTVICWTGASDPKPIPNKTHLLHSSVERKDSLGIRSTGVPVKIQSGIPGPTPIPLNFAVIGKPVVQRAAPTIRKE</sequence>
<name>A0ABR3GE87_9PEZI</name>
<gene>
    <name evidence="1" type="ORF">Q9L58_006997</name>
</gene>
<accession>A0ABR3GE87</accession>